<reference evidence="1" key="1">
    <citation type="submission" date="2021-01" db="EMBL/GenBank/DDBJ databases">
        <authorList>
            <consortium name="Genoscope - CEA"/>
            <person name="William W."/>
        </authorList>
    </citation>
    <scope>NUCLEOTIDE SEQUENCE</scope>
</reference>
<proteinExistence type="predicted"/>
<sequence>MQIQNQIGEMSVQTDHIYQCLTEEGNICTIKIYKEGSPRKLIEKEIKIQQSISHLNIKKIVVNINGLLQNS</sequence>
<accession>A0A8S1RPX5</accession>
<organism evidence="1 2">
    <name type="scientific">Paramecium sonneborni</name>
    <dbReference type="NCBI Taxonomy" id="65129"/>
    <lineage>
        <taxon>Eukaryota</taxon>
        <taxon>Sar</taxon>
        <taxon>Alveolata</taxon>
        <taxon>Ciliophora</taxon>
        <taxon>Intramacronucleata</taxon>
        <taxon>Oligohymenophorea</taxon>
        <taxon>Peniculida</taxon>
        <taxon>Parameciidae</taxon>
        <taxon>Paramecium</taxon>
    </lineage>
</organism>
<name>A0A8S1RPX5_9CILI</name>
<protein>
    <submittedName>
        <fullName evidence="1">Uncharacterized protein</fullName>
    </submittedName>
</protein>
<dbReference type="Proteomes" id="UP000692954">
    <property type="component" value="Unassembled WGS sequence"/>
</dbReference>
<keyword evidence="2" id="KW-1185">Reference proteome</keyword>
<comment type="caution">
    <text evidence="1">The sequence shown here is derived from an EMBL/GenBank/DDBJ whole genome shotgun (WGS) entry which is preliminary data.</text>
</comment>
<evidence type="ECO:0000313" key="1">
    <source>
        <dbReference type="EMBL" id="CAD8128684.1"/>
    </source>
</evidence>
<evidence type="ECO:0000313" key="2">
    <source>
        <dbReference type="Proteomes" id="UP000692954"/>
    </source>
</evidence>
<dbReference type="EMBL" id="CAJJDN010000193">
    <property type="protein sequence ID" value="CAD8128684.1"/>
    <property type="molecule type" value="Genomic_DNA"/>
</dbReference>
<gene>
    <name evidence="1" type="ORF">PSON_ATCC_30995.1.T1930040</name>
</gene>
<dbReference type="AlphaFoldDB" id="A0A8S1RPX5"/>